<gene>
    <name evidence="2" type="ORF">SUGI_1224930</name>
</gene>
<feature type="chain" id="PRO_5042091633" evidence="1">
    <location>
        <begin position="18"/>
        <end position="126"/>
    </location>
</feature>
<protein>
    <submittedName>
        <fullName evidence="2">Uncharacterized protein</fullName>
    </submittedName>
</protein>
<keyword evidence="1" id="KW-0732">Signal</keyword>
<organism evidence="2 3">
    <name type="scientific">Cryptomeria japonica</name>
    <name type="common">Japanese cedar</name>
    <name type="synonym">Cupressus japonica</name>
    <dbReference type="NCBI Taxonomy" id="3369"/>
    <lineage>
        <taxon>Eukaryota</taxon>
        <taxon>Viridiplantae</taxon>
        <taxon>Streptophyta</taxon>
        <taxon>Embryophyta</taxon>
        <taxon>Tracheophyta</taxon>
        <taxon>Spermatophyta</taxon>
        <taxon>Pinopsida</taxon>
        <taxon>Pinidae</taxon>
        <taxon>Conifers II</taxon>
        <taxon>Cupressales</taxon>
        <taxon>Cupressaceae</taxon>
        <taxon>Cryptomeria</taxon>
    </lineage>
</organism>
<feature type="signal peptide" evidence="1">
    <location>
        <begin position="1"/>
        <end position="17"/>
    </location>
</feature>
<proteinExistence type="predicted"/>
<evidence type="ECO:0000313" key="2">
    <source>
        <dbReference type="EMBL" id="GLJ56455.1"/>
    </source>
</evidence>
<evidence type="ECO:0000313" key="3">
    <source>
        <dbReference type="Proteomes" id="UP001234787"/>
    </source>
</evidence>
<accession>A0AAD3RPD5</accession>
<reference evidence="2" key="1">
    <citation type="submission" date="2022-12" db="EMBL/GenBank/DDBJ databases">
        <title>Chromosome-Level Genome Assembly of Japanese Cedar (Cryptomeriajaponica D. Don).</title>
        <authorList>
            <person name="Fujino T."/>
            <person name="Yamaguchi K."/>
            <person name="Yokoyama T."/>
            <person name="Hamanaka T."/>
            <person name="Harazono Y."/>
            <person name="Kamada H."/>
            <person name="Kobayashi W."/>
            <person name="Ujino-Ihara T."/>
            <person name="Uchiyama K."/>
            <person name="Matsumoto A."/>
            <person name="Izuno A."/>
            <person name="Tsumura Y."/>
            <person name="Toyoda A."/>
            <person name="Shigenobu S."/>
            <person name="Moriguchi Y."/>
            <person name="Ueno S."/>
            <person name="Kasahara M."/>
        </authorList>
    </citation>
    <scope>NUCLEOTIDE SEQUENCE</scope>
</reference>
<keyword evidence="3" id="KW-1185">Reference proteome</keyword>
<dbReference type="AlphaFoldDB" id="A0AAD3RPD5"/>
<name>A0AAD3RPD5_CRYJA</name>
<evidence type="ECO:0000256" key="1">
    <source>
        <dbReference type="SAM" id="SignalP"/>
    </source>
</evidence>
<comment type="caution">
    <text evidence="2">The sequence shown here is derived from an EMBL/GenBank/DDBJ whole genome shotgun (WGS) entry which is preliminary data.</text>
</comment>
<dbReference type="Proteomes" id="UP001234787">
    <property type="component" value="Unassembled WGS sequence"/>
</dbReference>
<dbReference type="EMBL" id="BSEH01000022">
    <property type="protein sequence ID" value="GLJ56455.1"/>
    <property type="molecule type" value="Genomic_DNA"/>
</dbReference>
<sequence length="126" mass="13504">MKLLTLFMALMLVSLLAMNPQLTNLEQDMLLAGMLVKVMVGKLELAHKSQQQDQRVPELANMDMHLDLSLLVDPLLVVPIGYASVSTYGGTRIRTVGYQTDSSASGSVTTITPASGSNTDGGFVYG</sequence>